<sequence>MAPIPTAAGGGNDTQWCFSQVKGVDDDVAEVDIISTVGFTHSGKLLATGGKGGTVDILQQKQEDL</sequence>
<dbReference type="Ensembl" id="ENSSVLT00005030542.1">
    <property type="protein sequence ID" value="ENSSVLP00005027478.1"/>
    <property type="gene ID" value="ENSSVLG00005021734.1"/>
</dbReference>
<proteinExistence type="predicted"/>
<keyword evidence="2" id="KW-0677">Repeat</keyword>
<accession>A0A8D2DKP6</accession>
<evidence type="ECO:0000313" key="3">
    <source>
        <dbReference type="Ensembl" id="ENSSVLP00005027478.1"/>
    </source>
</evidence>
<evidence type="ECO:0000313" key="4">
    <source>
        <dbReference type="Proteomes" id="UP000694564"/>
    </source>
</evidence>
<dbReference type="AlphaFoldDB" id="A0A8D2DKP6"/>
<dbReference type="GO" id="GO:0019888">
    <property type="term" value="F:protein phosphatase regulator activity"/>
    <property type="evidence" value="ECO:0007669"/>
    <property type="project" value="InterPro"/>
</dbReference>
<evidence type="ECO:0000256" key="1">
    <source>
        <dbReference type="ARBA" id="ARBA00022574"/>
    </source>
</evidence>
<keyword evidence="1" id="KW-0853">WD repeat</keyword>
<protein>
    <submittedName>
        <fullName evidence="3">Uncharacterized protein</fullName>
    </submittedName>
</protein>
<dbReference type="Proteomes" id="UP000694564">
    <property type="component" value="Chromosome 11"/>
</dbReference>
<dbReference type="PANTHER" id="PTHR11871">
    <property type="entry name" value="PROTEIN PHOSPHATASE PP2A REGULATORY SUBUNIT B"/>
    <property type="match status" value="1"/>
</dbReference>
<dbReference type="InterPro" id="IPR000009">
    <property type="entry name" value="PP2A_PR55"/>
</dbReference>
<organism evidence="3 4">
    <name type="scientific">Sciurus vulgaris</name>
    <name type="common">Eurasian red squirrel</name>
    <dbReference type="NCBI Taxonomy" id="55149"/>
    <lineage>
        <taxon>Eukaryota</taxon>
        <taxon>Metazoa</taxon>
        <taxon>Chordata</taxon>
        <taxon>Craniata</taxon>
        <taxon>Vertebrata</taxon>
        <taxon>Euteleostomi</taxon>
        <taxon>Mammalia</taxon>
        <taxon>Eutheria</taxon>
        <taxon>Euarchontoglires</taxon>
        <taxon>Glires</taxon>
        <taxon>Rodentia</taxon>
        <taxon>Sciuromorpha</taxon>
        <taxon>Sciuridae</taxon>
        <taxon>Sciurinae</taxon>
        <taxon>Sciurini</taxon>
        <taxon>Sciurus</taxon>
    </lineage>
</organism>
<keyword evidence="4" id="KW-1185">Reference proteome</keyword>
<dbReference type="GO" id="GO:0000159">
    <property type="term" value="C:protein phosphatase type 2A complex"/>
    <property type="evidence" value="ECO:0007669"/>
    <property type="project" value="InterPro"/>
</dbReference>
<evidence type="ECO:0000256" key="2">
    <source>
        <dbReference type="ARBA" id="ARBA00022737"/>
    </source>
</evidence>
<dbReference type="GeneTree" id="ENSGT01030000238432"/>
<reference evidence="3" key="2">
    <citation type="submission" date="2025-09" db="UniProtKB">
        <authorList>
            <consortium name="Ensembl"/>
        </authorList>
    </citation>
    <scope>IDENTIFICATION</scope>
</reference>
<name>A0A8D2DKP6_SCIVU</name>
<reference evidence="3" key="1">
    <citation type="submission" date="2025-08" db="UniProtKB">
        <authorList>
            <consortium name="Ensembl"/>
        </authorList>
    </citation>
    <scope>IDENTIFICATION</scope>
</reference>